<evidence type="ECO:0000313" key="3">
    <source>
        <dbReference type="EMBL" id="KYQ54332.1"/>
    </source>
</evidence>
<dbReference type="Pfam" id="PF00567">
    <property type="entry name" value="TUDOR"/>
    <property type="match status" value="9"/>
</dbReference>
<dbReference type="InterPro" id="IPR035437">
    <property type="entry name" value="SNase_OB-fold_sf"/>
</dbReference>
<feature type="compositionally biased region" description="Basic and acidic residues" evidence="1">
    <location>
        <begin position="746"/>
        <end position="782"/>
    </location>
</feature>
<dbReference type="SUPFAM" id="SSF63748">
    <property type="entry name" value="Tudor/PWWP/MBT"/>
    <property type="match status" value="9"/>
</dbReference>
<sequence length="2632" mass="299222">MLPERSNMSQQSTSELVVFVTHVEPDDLYLKIWAQVDKQAATAIEQYIYPLIEQFNQGYGCPSKANRLMVGSLCCARFQTEGYYRAKIISVRPDSMIVVQFIDYGNMEALSLNEIHLLDNIRGAEPLQAYPAMATEFTLLNVLPINGIWENRTIESIKKTLCYNEYRALVQMMNNHYLIKLWYNNEDFSGLLVRERMALPATLQDMFRPKHSPQPRLLQQIPYQQQNKGNVNNFAAMPIMQNPNHNANVQGMYHKTFSPNVNQPKHISQPILHHPPPPPIQEALVFKSRVLDVGSRHDVFISHVEDGPQKFSIQVESARDVLTCLMTEINSHPKKPLQEPPLPGSVCLGRYKDPGGDRVLCRAVVMSVMEHKCKLYYVDFGHTEVLPYTDIFQLPPEYINPKVLSIRFTLSGLKELIITQDMKMYFKELVYRRLLVLFVRPPEGPPLIQYGDLYDNGVNVKDLLKKAFPEPAAMMPITYSYPQLRRLAKDFQEVVYVSYVESCKKFFVQLDSGVKSLESIMAGLTQYAKTASTLNIAQLKAGQPCAALYDSQWYRAQILGIVGDKVKVVYVDYGNEEVLPVISLRVIHDDLVTKLPAQAIQCALNGYEVLSLDQEVSNHFERLTLEKRFYMKVVAAQPNGLLVDLFEFDTMRSVHPQLLNNLFCDKTENSTSSRTEEVQHPVKNEFQSEDKDKYNKRSNMDSWNRNQNAKSFQDNKSSNWRDESSQEKQYDNRHERSGTYSYRDSSQNDRFIRDKPTNNRFDRDKPTNNRFDRDKSYNKYDEGDGNSFNRGSFNRGTPRDNINKFSGNERRYNRYNSDKNSDKDSDTSSKDNDRRGKGGFKRNDFNDNRGGNRNGGSSGRWQTSNWNDKKPSYKANYRNDKFNGDYDSNNKLRKEDNTSDVTYNQTTECESWETNDANNGIQDNITASKKSQLMKIDITLGSVKNCELVFLNNPSDFFVQLNPDCLELNSVMEHIAATYENGGDTMQASEIQSGTYCIAQYSEDLKWYRAVIKSVEESSAKVEFVDYGNTESVDFMNIKVILEEFLKLPMQAVHCKLLGLTNAGNKEEQHAIFLEKTEGKSLQAEFVSEENEIYKVLLHEVVDDVPINCTNEEFCTIADLTKAKQAATNKKTFNTVTENRIVTEYAASDSKWQTTLYEPESKHDIVVTWFINPNKFYCQLLSKETEFKTIMSEIQKTYANNKLLLFLDWFFSAVIAIFSEDKAFYRAEVVNIDTLMDAYIVRYIDFGNCASIDRRNIYPVQKKFMQLPKLAVLCSLRDIGPNNNSNWSGVDNNALDTCFNADKYECTFHSFNDDLYVISLNRNGQDVGSMLVQQNLAASTKTSIEVVSETSDIKEKELNDVERVDISLLGDQTLKMKISNVESITQFYVQLPSAIKCENIVDQYMADKDTKVMPRLSTYELCLGAGCLVNTNGTWKRAALTLPGELAAMQNQALECSLQNVTASPNADKQLKELEGTEVLIYVKEVNNSRLIVKLYDLFGNGIMNTEEKIPPVCAMPILSSTHNVSVSYVDHSTNIWLQRYLDVNLETKLAEDLQQYYASSGQKLKPEIHLLCAAKYSDDGQWYRGKIINLTETTAYVNYFDYGNSEEVALDSLMVLEPQFYEPHQLAINVSLSVSLTGTEAEQKDILQTHLMNKDFMATFYNVHKKWIVDLIENGEKLSDKFHSLNLVEIEQTFESASQIHETTPGRFDICVSHVDSPSQFWLQYMDKITALNEKQEQLQLEVPNFLTIDGIPEEGTLCVAIYSIDDLWYRAEVLDADEDITTVRFIDYGNTDIIDNKASNIRQIPDDWKNLEAFAFKCRLDVIPVDTEDWSESTCERFKNIVTSVESLQTLIVADTMSKRVELFIDNKSVSETLVEEKHAIIINTEQELVNEIVDLELDPHSAFVCHINSPNEFWVQEEKSVADLEVMADRFIVADMFPKIEERKEGLLCVAKYPEDEQWYRARIVSHDDNGTQVIYIDYGNSAISTEIRIIPEDLASIPPLSRKCCLELPSQVTEWSEQAREEFFKLAADGATIFLLDVLEDQETSLVKLTLDGQNVADILGNMCERNSPVIEERLPPLGEENSPNVVVSHINSPHEFWIQAESSISELEVMSDRLRDAESFLTLNSLDVGTVCAARYPEDGCWYRAKIVAHCKEGTEVLYMDYGNSAVTEELRVLPEDIVNIPILSKRCALEKPNDIIAWSENACDKFKELAAEGATMFQFETLDEDDPMHVRLCLNETNVIDLLSECENIPEVIEIIETDDENITENNTVNIEMQETMSHEHQLINNKEIVSNQTDDVECINQMKELEINEIACNGLTNSDIDEKCEDQQIASFSEIKENIDDSSEITVVECTSSILKDIISAVEIEKDLDVTVRSETISSASTSIEPCSTASSSNVKELSVDEIIENMIRNATGDLDSQKIDDANLLNARRDIEDLESNKVLSVTTEVQPQDTQLHTSEVQNVEQEVCIKMESNANESPRLEMVSCLPKEQINLEQIQRQSPIKNGTIPESINNGLESHFENTDTNNADSSSGLSCTAESPIIKTEPIVQHSHSEKQSEDMLCTSEGESSKLNESKTEAKCSLTPKTSHSEKIVAAVVNPCVQSVLDDTNETDEVLDISLEDNIPK</sequence>
<evidence type="ECO:0000313" key="4">
    <source>
        <dbReference type="Proteomes" id="UP000075809"/>
    </source>
</evidence>
<dbReference type="SMART" id="SM00333">
    <property type="entry name" value="TUDOR"/>
    <property type="match status" value="9"/>
</dbReference>
<feature type="domain" description="Tudor" evidence="2">
    <location>
        <begin position="1566"/>
        <end position="1624"/>
    </location>
</feature>
<accession>A0A151X1Q6</accession>
<dbReference type="Gene3D" id="2.30.30.140">
    <property type="match status" value="9"/>
</dbReference>
<dbReference type="EMBL" id="KQ982585">
    <property type="protein sequence ID" value="KYQ54332.1"/>
    <property type="molecule type" value="Genomic_DNA"/>
</dbReference>
<dbReference type="FunFam" id="2.30.30.140:FF:000018">
    <property type="entry name" value="Serine/threonine-protein kinase 31"/>
    <property type="match status" value="2"/>
</dbReference>
<dbReference type="PROSITE" id="PS50304">
    <property type="entry name" value="TUDOR"/>
    <property type="match status" value="9"/>
</dbReference>
<feature type="compositionally biased region" description="Polar residues" evidence="1">
    <location>
        <begin position="786"/>
        <end position="795"/>
    </location>
</feature>
<feature type="compositionally biased region" description="Basic and acidic residues" evidence="1">
    <location>
        <begin position="867"/>
        <end position="897"/>
    </location>
</feature>
<reference evidence="3 4" key="1">
    <citation type="submission" date="2015-09" db="EMBL/GenBank/DDBJ databases">
        <title>Trachymyrmex zeteki WGS genome.</title>
        <authorList>
            <person name="Nygaard S."/>
            <person name="Hu H."/>
            <person name="Boomsma J."/>
            <person name="Zhang G."/>
        </authorList>
    </citation>
    <scope>NUCLEOTIDE SEQUENCE [LARGE SCALE GENOMIC DNA]</scope>
    <source>
        <strain evidence="3">Tzet28-1</strain>
        <tissue evidence="3">Whole body</tissue>
    </source>
</reference>
<feature type="domain" description="Tudor" evidence="2">
    <location>
        <begin position="1753"/>
        <end position="1813"/>
    </location>
</feature>
<feature type="compositionally biased region" description="Polar residues" evidence="1">
    <location>
        <begin position="700"/>
        <end position="718"/>
    </location>
</feature>
<gene>
    <name evidence="3" type="ORF">ALC60_06878</name>
</gene>
<feature type="domain" description="Tudor" evidence="2">
    <location>
        <begin position="1208"/>
        <end position="1267"/>
    </location>
</feature>
<protein>
    <submittedName>
        <fullName evidence="3">Maternal protein tudor</fullName>
    </submittedName>
</protein>
<keyword evidence="4" id="KW-1185">Reference proteome</keyword>
<feature type="domain" description="Tudor" evidence="2">
    <location>
        <begin position="67"/>
        <end position="125"/>
    </location>
</feature>
<feature type="domain" description="Tudor" evidence="2">
    <location>
        <begin position="1945"/>
        <end position="2003"/>
    </location>
</feature>
<dbReference type="PANTHER" id="PTHR22948">
    <property type="entry name" value="TUDOR DOMAIN CONTAINING PROTEIN"/>
    <property type="match status" value="1"/>
</dbReference>
<feature type="domain" description="Tudor" evidence="2">
    <location>
        <begin position="340"/>
        <end position="401"/>
    </location>
</feature>
<feature type="domain" description="Tudor" evidence="2">
    <location>
        <begin position="2130"/>
        <end position="2188"/>
    </location>
</feature>
<dbReference type="Proteomes" id="UP000075809">
    <property type="component" value="Unassembled WGS sequence"/>
</dbReference>
<dbReference type="STRING" id="64791.A0A151X1Q6"/>
<dbReference type="GO" id="GO:0005737">
    <property type="term" value="C:cytoplasm"/>
    <property type="evidence" value="ECO:0007669"/>
    <property type="project" value="UniProtKB-ARBA"/>
</dbReference>
<evidence type="ECO:0000259" key="2">
    <source>
        <dbReference type="PROSITE" id="PS50304"/>
    </source>
</evidence>
<dbReference type="PANTHER" id="PTHR22948:SF29">
    <property type="entry name" value="FI02030P-RELATED"/>
    <property type="match status" value="1"/>
</dbReference>
<dbReference type="InterPro" id="IPR050621">
    <property type="entry name" value="Tudor_domain_containing"/>
</dbReference>
<feature type="domain" description="Tudor" evidence="2">
    <location>
        <begin position="538"/>
        <end position="594"/>
    </location>
</feature>
<feature type="region of interest" description="Disordered" evidence="1">
    <location>
        <begin position="2552"/>
        <end position="2582"/>
    </location>
</feature>
<dbReference type="CDD" id="cd20379">
    <property type="entry name" value="Tudor_dTUD-like"/>
    <property type="match status" value="1"/>
</dbReference>
<proteinExistence type="predicted"/>
<feature type="region of interest" description="Disordered" evidence="1">
    <location>
        <begin position="670"/>
        <end position="904"/>
    </location>
</feature>
<feature type="compositionally biased region" description="Basic and acidic residues" evidence="1">
    <location>
        <begin position="674"/>
        <end position="699"/>
    </location>
</feature>
<feature type="compositionally biased region" description="Basic and acidic residues" evidence="1">
    <location>
        <begin position="797"/>
        <end position="847"/>
    </location>
</feature>
<organism evidence="3 4">
    <name type="scientific">Mycetomoellerius zeteki</name>
    <dbReference type="NCBI Taxonomy" id="64791"/>
    <lineage>
        <taxon>Eukaryota</taxon>
        <taxon>Metazoa</taxon>
        <taxon>Ecdysozoa</taxon>
        <taxon>Arthropoda</taxon>
        <taxon>Hexapoda</taxon>
        <taxon>Insecta</taxon>
        <taxon>Pterygota</taxon>
        <taxon>Neoptera</taxon>
        <taxon>Endopterygota</taxon>
        <taxon>Hymenoptera</taxon>
        <taxon>Apocrita</taxon>
        <taxon>Aculeata</taxon>
        <taxon>Formicoidea</taxon>
        <taxon>Formicidae</taxon>
        <taxon>Myrmicinae</taxon>
        <taxon>Mycetomoellerius</taxon>
    </lineage>
</organism>
<name>A0A151X1Q6_9HYME</name>
<evidence type="ECO:0000256" key="1">
    <source>
        <dbReference type="SAM" id="MobiDB-lite"/>
    </source>
</evidence>
<dbReference type="Gene3D" id="2.40.50.90">
    <property type="match status" value="7"/>
</dbReference>
<feature type="compositionally biased region" description="Basic and acidic residues" evidence="1">
    <location>
        <begin position="719"/>
        <end position="737"/>
    </location>
</feature>
<feature type="domain" description="Tudor" evidence="2">
    <location>
        <begin position="990"/>
        <end position="1048"/>
    </location>
</feature>
<dbReference type="InterPro" id="IPR002999">
    <property type="entry name" value="Tudor"/>
</dbReference>